<dbReference type="GO" id="GO:0005886">
    <property type="term" value="C:plasma membrane"/>
    <property type="evidence" value="ECO:0007669"/>
    <property type="project" value="UniProtKB-ARBA"/>
</dbReference>
<dbReference type="Proteomes" id="UP000051184">
    <property type="component" value="Unassembled WGS sequence"/>
</dbReference>
<gene>
    <name evidence="7" type="primary">bioN</name>
    <name evidence="7" type="ORF">TA5114_02493</name>
</gene>
<feature type="transmembrane region" description="Helical" evidence="6">
    <location>
        <begin position="66"/>
        <end position="86"/>
    </location>
</feature>
<dbReference type="CDD" id="cd16914">
    <property type="entry name" value="EcfT"/>
    <property type="match status" value="1"/>
</dbReference>
<evidence type="ECO:0000256" key="3">
    <source>
        <dbReference type="ARBA" id="ARBA00022692"/>
    </source>
</evidence>
<comment type="subcellular location">
    <subcellularLocation>
        <location evidence="1">Membrane</location>
        <topology evidence="1">Multi-pass membrane protein</topology>
    </subcellularLocation>
</comment>
<dbReference type="Pfam" id="PF02361">
    <property type="entry name" value="CbiQ"/>
    <property type="match status" value="1"/>
</dbReference>
<accession>A0A0P1IXT6</accession>
<comment type="similarity">
    <text evidence="2">Belongs to the CbiQ family.</text>
</comment>
<evidence type="ECO:0000256" key="5">
    <source>
        <dbReference type="ARBA" id="ARBA00023136"/>
    </source>
</evidence>
<proteinExistence type="inferred from homology"/>
<evidence type="ECO:0000313" key="8">
    <source>
        <dbReference type="Proteomes" id="UP000051184"/>
    </source>
</evidence>
<evidence type="ECO:0000256" key="6">
    <source>
        <dbReference type="SAM" id="Phobius"/>
    </source>
</evidence>
<evidence type="ECO:0000256" key="1">
    <source>
        <dbReference type="ARBA" id="ARBA00004141"/>
    </source>
</evidence>
<evidence type="ECO:0000313" key="7">
    <source>
        <dbReference type="EMBL" id="CUK26677.1"/>
    </source>
</evidence>
<sequence>MISLTSPVRTRAHEWPAKLKLAALALVTMGLYLIPELWQLGLVTLFVIGLYALPGRVFFMGGMRRLAILWPFVAVLAIWHIATATYLDGVTFLLRLICAFGLANLVTMTTALTEMIEVIRWLATPLRRFGLNTRALELAIALVIRILPSLIENGRRLVDAWRVRSHRRPGWRIVLPFTLNALDDADHLAEALRARGGLLESKES</sequence>
<dbReference type="RefSeq" id="WP_058315814.1">
    <property type="nucleotide sequence ID" value="NZ_CYTO01000009.1"/>
</dbReference>
<keyword evidence="8" id="KW-1185">Reference proteome</keyword>
<dbReference type="AlphaFoldDB" id="A0A0P1IXT6"/>
<evidence type="ECO:0000256" key="4">
    <source>
        <dbReference type="ARBA" id="ARBA00022989"/>
    </source>
</evidence>
<protein>
    <submittedName>
        <fullName evidence="7">Energy-coupling factor transporter transmembrane protein BioN</fullName>
    </submittedName>
</protein>
<dbReference type="EMBL" id="CYUE01000020">
    <property type="protein sequence ID" value="CUK26677.1"/>
    <property type="molecule type" value="Genomic_DNA"/>
</dbReference>
<dbReference type="InterPro" id="IPR003339">
    <property type="entry name" value="ABC/ECF_trnsptr_transmembrane"/>
</dbReference>
<feature type="transmembrane region" description="Helical" evidence="6">
    <location>
        <begin position="40"/>
        <end position="59"/>
    </location>
</feature>
<keyword evidence="3 6" id="KW-0812">Transmembrane</keyword>
<evidence type="ECO:0000256" key="2">
    <source>
        <dbReference type="ARBA" id="ARBA00008564"/>
    </source>
</evidence>
<reference evidence="8" key="1">
    <citation type="submission" date="2015-09" db="EMBL/GenBank/DDBJ databases">
        <authorList>
            <person name="Rodrigo-Torres Lidia"/>
            <person name="Arahal R.David."/>
        </authorList>
    </citation>
    <scope>NUCLEOTIDE SEQUENCE [LARGE SCALE GENOMIC DNA]</scope>
    <source>
        <strain evidence="8">CECT 5114</strain>
    </source>
</reference>
<dbReference type="STRING" id="1715691.TA5113_01322"/>
<keyword evidence="4 6" id="KW-1133">Transmembrane helix</keyword>
<feature type="transmembrane region" description="Helical" evidence="6">
    <location>
        <begin position="92"/>
        <end position="113"/>
    </location>
</feature>
<dbReference type="OrthoDB" id="5868344at2"/>
<organism evidence="7 8">
    <name type="scientific">Cognatishimia activa</name>
    <dbReference type="NCBI Taxonomy" id="1715691"/>
    <lineage>
        <taxon>Bacteria</taxon>
        <taxon>Pseudomonadati</taxon>
        <taxon>Pseudomonadota</taxon>
        <taxon>Alphaproteobacteria</taxon>
        <taxon>Rhodobacterales</taxon>
        <taxon>Paracoccaceae</taxon>
        <taxon>Cognatishimia</taxon>
    </lineage>
</organism>
<name>A0A0P1IXT6_9RHOB</name>
<keyword evidence="5 6" id="KW-0472">Membrane</keyword>